<dbReference type="PANTHER" id="PTHR19328">
    <property type="entry name" value="HEDGEHOG-INTERACTING PROTEIN"/>
    <property type="match status" value="1"/>
</dbReference>
<protein>
    <submittedName>
        <fullName evidence="3">PQQ-dependent sugar dehydrogenase</fullName>
    </submittedName>
</protein>
<dbReference type="InterPro" id="IPR012938">
    <property type="entry name" value="Glc/Sorbosone_DH"/>
</dbReference>
<name>A0A939GL48_9BACT</name>
<dbReference type="PANTHER" id="PTHR19328:SF13">
    <property type="entry name" value="HIPL1 PROTEIN"/>
    <property type="match status" value="1"/>
</dbReference>
<accession>A0A939GL48</accession>
<dbReference type="SUPFAM" id="SSF50952">
    <property type="entry name" value="Soluble quinoprotein glucose dehydrogenase"/>
    <property type="match status" value="1"/>
</dbReference>
<dbReference type="Gene3D" id="2.120.10.30">
    <property type="entry name" value="TolB, C-terminal domain"/>
    <property type="match status" value="1"/>
</dbReference>
<gene>
    <name evidence="3" type="ORF">J2I47_17830</name>
</gene>
<feature type="signal peptide" evidence="1">
    <location>
        <begin position="1"/>
        <end position="24"/>
    </location>
</feature>
<evidence type="ECO:0000313" key="3">
    <source>
        <dbReference type="EMBL" id="MBO0938417.1"/>
    </source>
</evidence>
<feature type="chain" id="PRO_5038058448" evidence="1">
    <location>
        <begin position="25"/>
        <end position="369"/>
    </location>
</feature>
<reference evidence="3" key="1">
    <citation type="submission" date="2021-03" db="EMBL/GenBank/DDBJ databases">
        <title>Fibrella sp. HMF5335 genome sequencing and assembly.</title>
        <authorList>
            <person name="Kang H."/>
            <person name="Kim H."/>
            <person name="Bae S."/>
            <person name="Joh K."/>
        </authorList>
    </citation>
    <scope>NUCLEOTIDE SEQUENCE</scope>
    <source>
        <strain evidence="3">HMF5335</strain>
    </source>
</reference>
<keyword evidence="1" id="KW-0732">Signal</keyword>
<dbReference type="InterPro" id="IPR011041">
    <property type="entry name" value="Quinoprot_gluc/sorb_DH_b-prop"/>
</dbReference>
<proteinExistence type="predicted"/>
<dbReference type="Pfam" id="PF07995">
    <property type="entry name" value="GSDH"/>
    <property type="match status" value="1"/>
</dbReference>
<feature type="domain" description="Glucose/Sorbosone dehydrogenase" evidence="2">
    <location>
        <begin position="44"/>
        <end position="356"/>
    </location>
</feature>
<dbReference type="RefSeq" id="WP_207365951.1">
    <property type="nucleotide sequence ID" value="NZ_JAFMYV010000009.1"/>
</dbReference>
<sequence>MKNSLTLLTSLLSLFLLLSSNRKPDTPTATAADSLQVRVVKTGLTMPWEILWGPDNMIWMTEKAGKVSRLNPKTGEQTTVFQVPDVKEGNYGGLLGMVLHPQFAQQPYVFLVYNYDAAGKFKEKVVRYDYRNGTLTNPKTLINNITGNEDHNGSRLLITPDLKLLITTGDGARQNVAQQLDSLNGKVLRLNLDGSLPTDNPFPNSPVWSLGHRNIQGLVLVGDKLYGSEHGPNTDDEVNLITKGGNYGWPNVAGYCDDNQKGETAFCQTHTIIEPLRSWTPTIGLCSLDYYNKSQLPRWRNSLIATSLKASRLLQLKLDPTGRKVVGVNEFLTNQYGRLRDLCIAPDGTVYVATNNFGDDKIIAITAAK</sequence>
<dbReference type="AlphaFoldDB" id="A0A939GL48"/>
<keyword evidence="4" id="KW-1185">Reference proteome</keyword>
<organism evidence="3 4">
    <name type="scientific">Fibrella rubiginis</name>
    <dbReference type="NCBI Taxonomy" id="2817060"/>
    <lineage>
        <taxon>Bacteria</taxon>
        <taxon>Pseudomonadati</taxon>
        <taxon>Bacteroidota</taxon>
        <taxon>Cytophagia</taxon>
        <taxon>Cytophagales</taxon>
        <taxon>Spirosomataceae</taxon>
        <taxon>Fibrella</taxon>
    </lineage>
</organism>
<dbReference type="EMBL" id="JAFMYV010000009">
    <property type="protein sequence ID" value="MBO0938417.1"/>
    <property type="molecule type" value="Genomic_DNA"/>
</dbReference>
<evidence type="ECO:0000256" key="1">
    <source>
        <dbReference type="SAM" id="SignalP"/>
    </source>
</evidence>
<comment type="caution">
    <text evidence="3">The sequence shown here is derived from an EMBL/GenBank/DDBJ whole genome shotgun (WGS) entry which is preliminary data.</text>
</comment>
<dbReference type="InterPro" id="IPR011042">
    <property type="entry name" value="6-blade_b-propeller_TolB-like"/>
</dbReference>
<evidence type="ECO:0000313" key="4">
    <source>
        <dbReference type="Proteomes" id="UP000664034"/>
    </source>
</evidence>
<dbReference type="Proteomes" id="UP000664034">
    <property type="component" value="Unassembled WGS sequence"/>
</dbReference>
<evidence type="ECO:0000259" key="2">
    <source>
        <dbReference type="Pfam" id="PF07995"/>
    </source>
</evidence>